<keyword evidence="3 6" id="KW-0133">Cell shape</keyword>
<keyword evidence="5 6" id="KW-0961">Cell wall biogenesis/degradation</keyword>
<evidence type="ECO:0000256" key="4">
    <source>
        <dbReference type="ARBA" id="ARBA00022984"/>
    </source>
</evidence>
<keyword evidence="10" id="KW-1185">Reference proteome</keyword>
<gene>
    <name evidence="9" type="ORF">HMPREF0501_01339</name>
</gene>
<keyword evidence="2" id="KW-0808">Transferase</keyword>
<dbReference type="CDD" id="cd16913">
    <property type="entry name" value="YkuD_like"/>
    <property type="match status" value="1"/>
</dbReference>
<dbReference type="OrthoDB" id="177750at2"/>
<dbReference type="GO" id="GO:0008360">
    <property type="term" value="P:regulation of cell shape"/>
    <property type="evidence" value="ECO:0007669"/>
    <property type="project" value="UniProtKB-UniRule"/>
</dbReference>
<accession>C7XX54</accession>
<feature type="domain" description="L,D-TPase catalytic" evidence="8">
    <location>
        <begin position="88"/>
        <end position="221"/>
    </location>
</feature>
<dbReference type="PANTHER" id="PTHR30582:SF2">
    <property type="entry name" value="L,D-TRANSPEPTIDASE YCIB-RELATED"/>
    <property type="match status" value="1"/>
</dbReference>
<evidence type="ECO:0000256" key="7">
    <source>
        <dbReference type="SAM" id="MobiDB-lite"/>
    </source>
</evidence>
<proteinExistence type="predicted"/>
<dbReference type="PANTHER" id="PTHR30582">
    <property type="entry name" value="L,D-TRANSPEPTIDASE"/>
    <property type="match status" value="1"/>
</dbReference>
<dbReference type="SUPFAM" id="SSF141523">
    <property type="entry name" value="L,D-transpeptidase catalytic domain-like"/>
    <property type="match status" value="1"/>
</dbReference>
<name>C7XX54_9LACO</name>
<evidence type="ECO:0000256" key="1">
    <source>
        <dbReference type="ARBA" id="ARBA00004752"/>
    </source>
</evidence>
<reference evidence="9 10" key="1">
    <citation type="submission" date="2009-06" db="EMBL/GenBank/DDBJ databases">
        <title>The Genome Sequence of Lactobacillus coleohominis strain 101-4-CHN.</title>
        <authorList>
            <consortium name="The Broad Institute Genome Sequencing Platform"/>
            <person name="Ward D."/>
            <person name="Young S.K."/>
            <person name="Zeng Q."/>
            <person name="Koehrsen M."/>
            <person name="Alvarado L."/>
            <person name="Berlin A."/>
            <person name="Borenstein D."/>
            <person name="Chen Z."/>
            <person name="Engels R."/>
            <person name="Freedman E."/>
            <person name="Gellesch M."/>
            <person name="Goldberg J."/>
            <person name="Griggs A."/>
            <person name="Gujja S."/>
            <person name="Heiman D."/>
            <person name="Hepburn T."/>
            <person name="Howarth C."/>
            <person name="Jen D."/>
            <person name="Larson L."/>
            <person name="Lewis B."/>
            <person name="Mehta T."/>
            <person name="Park D."/>
            <person name="Pearson M."/>
            <person name="Roberts A."/>
            <person name="Saif S."/>
            <person name="Shea T."/>
            <person name="Shenoy N."/>
            <person name="Sisk P."/>
            <person name="Stolte C."/>
            <person name="Sykes S."/>
            <person name="Walk T."/>
            <person name="White J."/>
            <person name="Yandava C."/>
            <person name="Liu Y."/>
            <person name="Xu Q."/>
            <person name="Lander E."/>
            <person name="Nusbaum C."/>
            <person name="Galagan J."/>
            <person name="Birren B."/>
        </authorList>
    </citation>
    <scope>NUCLEOTIDE SEQUENCE [LARGE SCALE GENOMIC DNA]</scope>
    <source>
        <strain evidence="9 10">101-4-CHN</strain>
    </source>
</reference>
<dbReference type="RefSeq" id="WP_006917216.1">
    <property type="nucleotide sequence ID" value="NZ_GG698805.1"/>
</dbReference>
<evidence type="ECO:0000313" key="9">
    <source>
        <dbReference type="EMBL" id="EEU29874.1"/>
    </source>
</evidence>
<protein>
    <submittedName>
        <fullName evidence="9">ErfK/YbiS/YcfS/YnhG</fullName>
    </submittedName>
</protein>
<evidence type="ECO:0000256" key="6">
    <source>
        <dbReference type="PROSITE-ProRule" id="PRU01373"/>
    </source>
</evidence>
<dbReference type="GO" id="GO:0018104">
    <property type="term" value="P:peptidoglycan-protein cross-linking"/>
    <property type="evidence" value="ECO:0007669"/>
    <property type="project" value="TreeGrafter"/>
</dbReference>
<dbReference type="PROSITE" id="PS52029">
    <property type="entry name" value="LD_TPASE"/>
    <property type="match status" value="1"/>
</dbReference>
<dbReference type="eggNOG" id="COG1376">
    <property type="taxonomic scope" value="Bacteria"/>
</dbReference>
<dbReference type="GO" id="GO:0071972">
    <property type="term" value="F:peptidoglycan L,D-transpeptidase activity"/>
    <property type="evidence" value="ECO:0007669"/>
    <property type="project" value="TreeGrafter"/>
</dbReference>
<dbReference type="GO" id="GO:0016740">
    <property type="term" value="F:transferase activity"/>
    <property type="evidence" value="ECO:0007669"/>
    <property type="project" value="UniProtKB-KW"/>
</dbReference>
<feature type="region of interest" description="Disordered" evidence="7">
    <location>
        <begin position="31"/>
        <end position="76"/>
    </location>
</feature>
<dbReference type="InterPro" id="IPR005490">
    <property type="entry name" value="LD_TPept_cat_dom"/>
</dbReference>
<dbReference type="HOGENOM" id="CLU_089260_1_0_9"/>
<evidence type="ECO:0000256" key="3">
    <source>
        <dbReference type="ARBA" id="ARBA00022960"/>
    </source>
</evidence>
<dbReference type="Pfam" id="PF03734">
    <property type="entry name" value="YkuD"/>
    <property type="match status" value="1"/>
</dbReference>
<dbReference type="UniPathway" id="UPA00219"/>
<dbReference type="EMBL" id="GG698805">
    <property type="protein sequence ID" value="EEU29874.1"/>
    <property type="molecule type" value="Genomic_DNA"/>
</dbReference>
<comment type="pathway">
    <text evidence="1 6">Cell wall biogenesis; peptidoglycan biosynthesis.</text>
</comment>
<evidence type="ECO:0000313" key="10">
    <source>
        <dbReference type="Proteomes" id="UP000003987"/>
    </source>
</evidence>
<sequence>MTNWKKNLIYCCFCVVVLYFGAVRPLTHQASHVAKSRTSQTANEKSPRSHHSKHHQQAAAEQSIRRPINWKKSSETKPYPDLTKVKNFNVLVKIKKNRTYLRDGKKVIYTMYSSAGNYHRDAQTGSQTSDTPTGTFYVQAERGANFFNSSLNEGANYYVSWLNHGEYLFHSVPTSADGSYNLKEAKKLGKSTGSHGCVRLSVADAQWMMEHLPVGTKVTIED</sequence>
<dbReference type="InterPro" id="IPR038063">
    <property type="entry name" value="Transpep_catalytic_dom"/>
</dbReference>
<dbReference type="AlphaFoldDB" id="C7XX54"/>
<dbReference type="GO" id="GO:0071555">
    <property type="term" value="P:cell wall organization"/>
    <property type="evidence" value="ECO:0007669"/>
    <property type="project" value="UniProtKB-UniRule"/>
</dbReference>
<dbReference type="Proteomes" id="UP000003987">
    <property type="component" value="Unassembled WGS sequence"/>
</dbReference>
<feature type="active site" description="Proton donor/acceptor" evidence="6">
    <location>
        <position position="170"/>
    </location>
</feature>
<evidence type="ECO:0000256" key="5">
    <source>
        <dbReference type="ARBA" id="ARBA00023316"/>
    </source>
</evidence>
<feature type="active site" description="Nucleophile" evidence="6">
    <location>
        <position position="197"/>
    </location>
</feature>
<dbReference type="Gene3D" id="2.40.440.10">
    <property type="entry name" value="L,D-transpeptidase catalytic domain-like"/>
    <property type="match status" value="1"/>
</dbReference>
<dbReference type="GO" id="GO:0005576">
    <property type="term" value="C:extracellular region"/>
    <property type="evidence" value="ECO:0007669"/>
    <property type="project" value="TreeGrafter"/>
</dbReference>
<evidence type="ECO:0000259" key="8">
    <source>
        <dbReference type="PROSITE" id="PS52029"/>
    </source>
</evidence>
<evidence type="ECO:0000256" key="2">
    <source>
        <dbReference type="ARBA" id="ARBA00022679"/>
    </source>
</evidence>
<organism evidence="9 10">
    <name type="scientific">Limosilactobacillus coleohominis 101-4-CHN</name>
    <dbReference type="NCBI Taxonomy" id="575594"/>
    <lineage>
        <taxon>Bacteria</taxon>
        <taxon>Bacillati</taxon>
        <taxon>Bacillota</taxon>
        <taxon>Bacilli</taxon>
        <taxon>Lactobacillales</taxon>
        <taxon>Lactobacillaceae</taxon>
        <taxon>Limosilactobacillus</taxon>
    </lineage>
</organism>
<keyword evidence="4 6" id="KW-0573">Peptidoglycan synthesis</keyword>
<dbReference type="InterPro" id="IPR050979">
    <property type="entry name" value="LD-transpeptidase"/>
</dbReference>